<gene>
    <name evidence="2" type="ORF">NUH29_12975</name>
</gene>
<dbReference type="Proteomes" id="UP001205337">
    <property type="component" value="Unassembled WGS sequence"/>
</dbReference>
<comment type="caution">
    <text evidence="2">The sequence shown here is derived from an EMBL/GenBank/DDBJ whole genome shotgun (WGS) entry which is preliminary data.</text>
</comment>
<reference evidence="2 3" key="1">
    <citation type="submission" date="2022-08" db="EMBL/GenBank/DDBJ databases">
        <authorList>
            <person name="Li F."/>
        </authorList>
    </citation>
    <scope>NUCLEOTIDE SEQUENCE [LARGE SCALE GENOMIC DNA]</scope>
    <source>
        <strain evidence="2 3">10F1B-8-1</strain>
    </source>
</reference>
<feature type="region of interest" description="Disordered" evidence="1">
    <location>
        <begin position="28"/>
        <end position="52"/>
    </location>
</feature>
<proteinExistence type="predicted"/>
<organism evidence="2 3">
    <name type="scientific">Protaetiibacter mangrovi</name>
    <dbReference type="NCBI Taxonomy" id="2970926"/>
    <lineage>
        <taxon>Bacteria</taxon>
        <taxon>Bacillati</taxon>
        <taxon>Actinomycetota</taxon>
        <taxon>Actinomycetes</taxon>
        <taxon>Micrococcales</taxon>
        <taxon>Microbacteriaceae</taxon>
        <taxon>Protaetiibacter</taxon>
    </lineage>
</organism>
<feature type="compositionally biased region" description="Basic and acidic residues" evidence="1">
    <location>
        <begin position="43"/>
        <end position="52"/>
    </location>
</feature>
<evidence type="ECO:0000256" key="1">
    <source>
        <dbReference type="SAM" id="MobiDB-lite"/>
    </source>
</evidence>
<name>A0ABT1ZIC0_9MICO</name>
<evidence type="ECO:0000313" key="3">
    <source>
        <dbReference type="Proteomes" id="UP001205337"/>
    </source>
</evidence>
<protein>
    <submittedName>
        <fullName evidence="2">Uncharacterized protein</fullName>
    </submittedName>
</protein>
<dbReference type="EMBL" id="JANTHX010000008">
    <property type="protein sequence ID" value="MCS0500462.1"/>
    <property type="molecule type" value="Genomic_DNA"/>
</dbReference>
<evidence type="ECO:0000313" key="2">
    <source>
        <dbReference type="EMBL" id="MCS0500462.1"/>
    </source>
</evidence>
<keyword evidence="3" id="KW-1185">Reference proteome</keyword>
<accession>A0ABT1ZIC0</accession>
<dbReference type="RefSeq" id="WP_258799631.1">
    <property type="nucleotide sequence ID" value="NZ_JANTHX010000008.1"/>
</dbReference>
<sequence>MPTPSQIVAAQTALNRVELALQSLLSRAEDPASAADAGQALRDLGEARHNLS</sequence>